<evidence type="ECO:0000259" key="2">
    <source>
        <dbReference type="Pfam" id="PF00931"/>
    </source>
</evidence>
<dbReference type="SUPFAM" id="SSF52540">
    <property type="entry name" value="P-loop containing nucleoside triphosphate hydrolases"/>
    <property type="match status" value="1"/>
</dbReference>
<dbReference type="RefSeq" id="WP_311638500.1">
    <property type="nucleotide sequence ID" value="NZ_JAVRES010000002.1"/>
</dbReference>
<dbReference type="InterPro" id="IPR027417">
    <property type="entry name" value="P-loop_NTPase"/>
</dbReference>
<dbReference type="PANTHER" id="PTHR46082">
    <property type="entry name" value="ATP/GTP-BINDING PROTEIN-RELATED"/>
    <property type="match status" value="1"/>
</dbReference>
<dbReference type="Pfam" id="PF13424">
    <property type="entry name" value="TPR_12"/>
    <property type="match status" value="5"/>
</dbReference>
<protein>
    <submittedName>
        <fullName evidence="3">FxSxx-COOH system tetratricopeptide repeat protein</fullName>
    </submittedName>
</protein>
<accession>A0ABD5EHK4</accession>
<organism evidence="3 4">
    <name type="scientific">Streptomyces doudnae</name>
    <dbReference type="NCBI Taxonomy" id="3075536"/>
    <lineage>
        <taxon>Bacteria</taxon>
        <taxon>Bacillati</taxon>
        <taxon>Actinomycetota</taxon>
        <taxon>Actinomycetes</taxon>
        <taxon>Kitasatosporales</taxon>
        <taxon>Streptomycetaceae</taxon>
        <taxon>Streptomyces</taxon>
    </lineage>
</organism>
<keyword evidence="4" id="KW-1185">Reference proteome</keyword>
<evidence type="ECO:0000256" key="1">
    <source>
        <dbReference type="SAM" id="MobiDB-lite"/>
    </source>
</evidence>
<dbReference type="AlphaFoldDB" id="A0ABD5EHK4"/>
<feature type="region of interest" description="Disordered" evidence="1">
    <location>
        <begin position="913"/>
        <end position="937"/>
    </location>
</feature>
<dbReference type="Proteomes" id="UP001183535">
    <property type="component" value="Unassembled WGS sequence"/>
</dbReference>
<comment type="caution">
    <text evidence="3">The sequence shown here is derived from an EMBL/GenBank/DDBJ whole genome shotgun (WGS) entry which is preliminary data.</text>
</comment>
<dbReference type="Gene3D" id="3.40.50.300">
    <property type="entry name" value="P-loop containing nucleotide triphosphate hydrolases"/>
    <property type="match status" value="1"/>
</dbReference>
<dbReference type="Gene3D" id="1.25.40.10">
    <property type="entry name" value="Tetratricopeptide repeat domain"/>
    <property type="match status" value="3"/>
</dbReference>
<dbReference type="PRINTS" id="PR00364">
    <property type="entry name" value="DISEASERSIST"/>
</dbReference>
<dbReference type="NCBIfam" id="NF040586">
    <property type="entry name" value="FxSxx_TPR"/>
    <property type="match status" value="1"/>
</dbReference>
<gene>
    <name evidence="3" type="primary">fxsT</name>
    <name evidence="3" type="ORF">RM877_05315</name>
</gene>
<dbReference type="SUPFAM" id="SSF48452">
    <property type="entry name" value="TPR-like"/>
    <property type="match status" value="3"/>
</dbReference>
<dbReference type="EMBL" id="JAVRES010000002">
    <property type="protein sequence ID" value="MDT0434095.1"/>
    <property type="molecule type" value="Genomic_DNA"/>
</dbReference>
<proteinExistence type="predicted"/>
<dbReference type="InterPro" id="IPR019734">
    <property type="entry name" value="TPR_rpt"/>
</dbReference>
<dbReference type="SMART" id="SM00028">
    <property type="entry name" value="TPR"/>
    <property type="match status" value="10"/>
</dbReference>
<reference evidence="4" key="1">
    <citation type="submission" date="2023-07" db="EMBL/GenBank/DDBJ databases">
        <title>30 novel species of actinomycetes from the DSMZ collection.</title>
        <authorList>
            <person name="Nouioui I."/>
        </authorList>
    </citation>
    <scope>NUCLEOTIDE SEQUENCE [LARGE SCALE GENOMIC DNA]</scope>
    <source>
        <strain evidence="4">DSM 41981</strain>
    </source>
</reference>
<dbReference type="Pfam" id="PF00931">
    <property type="entry name" value="NB-ARC"/>
    <property type="match status" value="1"/>
</dbReference>
<dbReference type="InterPro" id="IPR002182">
    <property type="entry name" value="NB-ARC"/>
</dbReference>
<evidence type="ECO:0000313" key="3">
    <source>
        <dbReference type="EMBL" id="MDT0434095.1"/>
    </source>
</evidence>
<dbReference type="PANTHER" id="PTHR46082:SF6">
    <property type="entry name" value="AAA+ ATPASE DOMAIN-CONTAINING PROTEIN-RELATED"/>
    <property type="match status" value="1"/>
</dbReference>
<dbReference type="Pfam" id="PF13374">
    <property type="entry name" value="TPR_10"/>
    <property type="match status" value="1"/>
</dbReference>
<dbReference type="InterPro" id="IPR011990">
    <property type="entry name" value="TPR-like_helical_dom_sf"/>
</dbReference>
<dbReference type="InterPro" id="IPR053137">
    <property type="entry name" value="NLR-like"/>
</dbReference>
<feature type="compositionally biased region" description="Basic and acidic residues" evidence="1">
    <location>
        <begin position="923"/>
        <end position="937"/>
    </location>
</feature>
<name>A0ABD5EHK4_9ACTN</name>
<feature type="domain" description="NB-ARC" evidence="2">
    <location>
        <begin position="60"/>
        <end position="198"/>
    </location>
</feature>
<evidence type="ECO:0000313" key="4">
    <source>
        <dbReference type="Proteomes" id="UP001183535"/>
    </source>
</evidence>
<sequence length="937" mass="102868">MQDTPAPGVQASNGSLAARDFRARDVYFGDSRSAPEPAAVTVAPPLGLRDPQCPLRGRDALIEQLESSLSVPASPRMQVLYGMGGAGKTAIALEVVHRRLCLAQQVWWVDAGQHTTLEAGLRAVARQAGASDEQVRAGDAADVLWSYLARYERPWLLVVDNADEPALLDGAGRLSEGTGWIRLPANNAGSVLVTTRDSTPHTWGSACILHTVSPLTGDDLADAAQILRDHAGTMAGPPDDARRLAQRLGGLPLALRLAGTYLADANRVPAAYREPGTPVYFDSYHAALDRGLALVDRGNVIAQAWAMSLELLEQRGMPLARPLLRLIATFADAPLPYTLLLTPQTLASAGELASLDGPGVWRLLTALAGLGLVDLSPAGGSDALPTLRVHPLVRDASLDHAALGAAVTALHSAAFAHERAVPEEPDYWDHWRLLQPHALDLFHRATATESPDQTIHSAGRTAILAARYLLVRGLYGRARSEFEAILTHVRVSLGDTHPSTLTTRHELARILHDQGELDRARSEFEAILTHRRTSLGDTHPNTLSTRHSMARVLHDQGELDRARSEFEAILTHARVSFGDTHPSTLTTRHNMARVLHDQGELDRARSEFEAVLTHERASLGGTHPNTLTTRYSIARVLHDQGELDRARSEFEAVLTHERASLGDTHPNTLTTRHNIARVLHDQGEVGRARSEFEAVLTHERASFGDTHPRTLTTRYSIARVLHDQGELDRARSEFEAVLTHRRVSFGDTHPSTLTTRYSIARVLHDQGEVGRARSEFEAVLTHRRVSFGDTHPSTLTTRHELARVLHDQGELGRARSEFEAILTHRRTSLGDTHPSTLTTRHELARVLHDQGELGRARSEFEAILTHRRTSLGDTHPNTLTTRHELARVLHDQGELGRARSEFEAVLTHRRASLGDTHPNTLTTRHELDGLQQLRADD</sequence>